<keyword evidence="1" id="KW-0472">Membrane</keyword>
<keyword evidence="1" id="KW-1133">Transmembrane helix</keyword>
<accession>A0A645DU13</accession>
<dbReference type="InterPro" id="IPR036890">
    <property type="entry name" value="HATPase_C_sf"/>
</dbReference>
<dbReference type="InterPro" id="IPR032834">
    <property type="entry name" value="NatK-like_C"/>
</dbReference>
<feature type="transmembrane region" description="Helical" evidence="1">
    <location>
        <begin position="42"/>
        <end position="64"/>
    </location>
</feature>
<organism evidence="4">
    <name type="scientific">bioreactor metagenome</name>
    <dbReference type="NCBI Taxonomy" id="1076179"/>
    <lineage>
        <taxon>unclassified sequences</taxon>
        <taxon>metagenomes</taxon>
        <taxon>ecological metagenomes</taxon>
    </lineage>
</organism>
<dbReference type="PANTHER" id="PTHR40448:SF1">
    <property type="entry name" value="TWO-COMPONENT SENSOR HISTIDINE KINASE"/>
    <property type="match status" value="1"/>
</dbReference>
<evidence type="ECO:0000259" key="2">
    <source>
        <dbReference type="Pfam" id="PF14501"/>
    </source>
</evidence>
<evidence type="ECO:0000259" key="3">
    <source>
        <dbReference type="Pfam" id="PF14689"/>
    </source>
</evidence>
<dbReference type="GO" id="GO:0042802">
    <property type="term" value="F:identical protein binding"/>
    <property type="evidence" value="ECO:0007669"/>
    <property type="project" value="TreeGrafter"/>
</dbReference>
<protein>
    <recommendedName>
        <fullName evidence="5">Sensor histidine kinase NatK C-terminal domain-containing protein</fullName>
    </recommendedName>
</protein>
<evidence type="ECO:0008006" key="5">
    <source>
        <dbReference type="Google" id="ProtNLM"/>
    </source>
</evidence>
<evidence type="ECO:0000313" key="4">
    <source>
        <dbReference type="EMBL" id="MPM92857.1"/>
    </source>
</evidence>
<dbReference type="InterPro" id="IPR039506">
    <property type="entry name" value="SPOB_a"/>
</dbReference>
<feature type="transmembrane region" description="Helical" evidence="1">
    <location>
        <begin position="70"/>
        <end position="90"/>
    </location>
</feature>
<evidence type="ECO:0000256" key="1">
    <source>
        <dbReference type="SAM" id="Phobius"/>
    </source>
</evidence>
<dbReference type="Gene3D" id="3.30.565.10">
    <property type="entry name" value="Histidine kinase-like ATPase, C-terminal domain"/>
    <property type="match status" value="1"/>
</dbReference>
<sequence length="313" mass="35926">MIIHGDYSSATGIIAIRLVSFIVVLVMGNFKSIKYGRVIPFSYWFCIIFMPVASLVLLVMFLNFPTIARYQALSITVIIFAMNFFVFYLYDVVSVYYNNRLHQILLEKQNNYYNRQFELTKESLSAMNTLKHDFKNHLTAIYTLLQNKEVPQAVEHLSQMMHICEFDKKYAVSGNVSIDSILNFKLNEAIKNDIVVSSDLSIPMQFDMPSFDMAVILGNLLDNAISANLALSHNRHINVTVRFDKGRLLIKIENPYEGTLREQGGKLLTIKADQMHHGIGMESVRNTLKKYDGILTIDHSDNIFRAQILMYID</sequence>
<keyword evidence="1" id="KW-0812">Transmembrane</keyword>
<gene>
    <name evidence="4" type="ORF">SDC9_139993</name>
</gene>
<proteinExistence type="predicted"/>
<feature type="domain" description="SpoOB alpha-helical" evidence="3">
    <location>
        <begin position="116"/>
        <end position="162"/>
    </location>
</feature>
<dbReference type="CDD" id="cd16935">
    <property type="entry name" value="HATPase_AgrC-ComD-like"/>
    <property type="match status" value="1"/>
</dbReference>
<feature type="transmembrane region" description="Helical" evidence="1">
    <location>
        <begin position="12"/>
        <end position="30"/>
    </location>
</feature>
<feature type="domain" description="Sensor histidine kinase NatK-like C-terminal" evidence="2">
    <location>
        <begin position="210"/>
        <end position="310"/>
    </location>
</feature>
<dbReference type="PANTHER" id="PTHR40448">
    <property type="entry name" value="TWO-COMPONENT SENSOR HISTIDINE KINASE"/>
    <property type="match status" value="1"/>
</dbReference>
<comment type="caution">
    <text evidence="4">The sequence shown here is derived from an EMBL/GenBank/DDBJ whole genome shotgun (WGS) entry which is preliminary data.</text>
</comment>
<reference evidence="4" key="1">
    <citation type="submission" date="2019-08" db="EMBL/GenBank/DDBJ databases">
        <authorList>
            <person name="Kucharzyk K."/>
            <person name="Murdoch R.W."/>
            <person name="Higgins S."/>
            <person name="Loffler F."/>
        </authorList>
    </citation>
    <scope>NUCLEOTIDE SEQUENCE</scope>
</reference>
<dbReference type="AlphaFoldDB" id="A0A645DU13"/>
<dbReference type="Gene3D" id="1.10.287.130">
    <property type="match status" value="1"/>
</dbReference>
<dbReference type="Pfam" id="PF14689">
    <property type="entry name" value="SPOB_a"/>
    <property type="match status" value="1"/>
</dbReference>
<dbReference type="SUPFAM" id="SSF55874">
    <property type="entry name" value="ATPase domain of HSP90 chaperone/DNA topoisomerase II/histidine kinase"/>
    <property type="match status" value="1"/>
</dbReference>
<name>A0A645DU13_9ZZZZ</name>
<dbReference type="EMBL" id="VSSQ01039742">
    <property type="protein sequence ID" value="MPM92857.1"/>
    <property type="molecule type" value="Genomic_DNA"/>
</dbReference>
<dbReference type="Pfam" id="PF14501">
    <property type="entry name" value="HATPase_c_5"/>
    <property type="match status" value="1"/>
</dbReference>